<dbReference type="InterPro" id="IPR010982">
    <property type="entry name" value="Lambda_DNA-bd_dom_sf"/>
</dbReference>
<dbReference type="SUPFAM" id="SSF53822">
    <property type="entry name" value="Periplasmic binding protein-like I"/>
    <property type="match status" value="1"/>
</dbReference>
<dbReference type="InterPro" id="IPR046335">
    <property type="entry name" value="LacI/GalR-like_sensor"/>
</dbReference>
<dbReference type="GO" id="GO:0003700">
    <property type="term" value="F:DNA-binding transcription factor activity"/>
    <property type="evidence" value="ECO:0007669"/>
    <property type="project" value="TreeGrafter"/>
</dbReference>
<dbReference type="SUPFAM" id="SSF47413">
    <property type="entry name" value="lambda repressor-like DNA-binding domains"/>
    <property type="match status" value="1"/>
</dbReference>
<dbReference type="Gene3D" id="1.10.260.40">
    <property type="entry name" value="lambda repressor-like DNA-binding domains"/>
    <property type="match status" value="1"/>
</dbReference>
<comment type="caution">
    <text evidence="5">The sequence shown here is derived from an EMBL/GenBank/DDBJ whole genome shotgun (WGS) entry which is preliminary data.</text>
</comment>
<sequence>MVTINDVARRAGVSVSTVSYTLSGKRTISASTRARVEKAIADLGYHPHAGARALASARTNIFALMAPLRPDVDVSVIMQFVTGVVTRARTADYDVLLLTQDEADGVGRVGSGSLVDALILMDVESDDPRIPQVAALRQPTILIGLPEDARGVSCVDFDFEAAARLSLRHLTALGHRNVALIGPPPAVIARHTSYADRLLRGYRAQATHDGVGCVIEPAGTAPGEAIAALDAVLTQVPDLTGLVVHNEAALPVILASLRERGRRVPEDISVVALAPADVADAQPVPITAMDIPALNIGQVAVDMALARLRGSDTVETRLIAPTLHERSSTAPPR</sequence>
<dbReference type="InterPro" id="IPR000843">
    <property type="entry name" value="HTH_LacI"/>
</dbReference>
<dbReference type="PANTHER" id="PTHR30146">
    <property type="entry name" value="LACI-RELATED TRANSCRIPTIONAL REPRESSOR"/>
    <property type="match status" value="1"/>
</dbReference>
<evidence type="ECO:0000256" key="3">
    <source>
        <dbReference type="ARBA" id="ARBA00023163"/>
    </source>
</evidence>
<keyword evidence="1" id="KW-0805">Transcription regulation</keyword>
<dbReference type="RefSeq" id="WP_156742105.1">
    <property type="nucleotide sequence ID" value="NZ_CACRYJ010000050.1"/>
</dbReference>
<evidence type="ECO:0000256" key="1">
    <source>
        <dbReference type="ARBA" id="ARBA00023015"/>
    </source>
</evidence>
<dbReference type="SMART" id="SM00354">
    <property type="entry name" value="HTH_LACI"/>
    <property type="match status" value="1"/>
</dbReference>
<dbReference type="Gene3D" id="3.40.50.2300">
    <property type="match status" value="2"/>
</dbReference>
<dbReference type="EMBL" id="CACRYJ010000050">
    <property type="protein sequence ID" value="VZO38697.1"/>
    <property type="molecule type" value="Genomic_DNA"/>
</dbReference>
<evidence type="ECO:0000256" key="2">
    <source>
        <dbReference type="ARBA" id="ARBA00023125"/>
    </source>
</evidence>
<keyword evidence="6" id="KW-1185">Reference proteome</keyword>
<accession>A0A7M4DMQ2</accession>
<dbReference type="GO" id="GO:0000976">
    <property type="term" value="F:transcription cis-regulatory region binding"/>
    <property type="evidence" value="ECO:0007669"/>
    <property type="project" value="TreeGrafter"/>
</dbReference>
<organism evidence="5 6">
    <name type="scientific">Occultella aeris</name>
    <dbReference type="NCBI Taxonomy" id="2761496"/>
    <lineage>
        <taxon>Bacteria</taxon>
        <taxon>Bacillati</taxon>
        <taxon>Actinomycetota</taxon>
        <taxon>Actinomycetes</taxon>
        <taxon>Micrococcales</taxon>
        <taxon>Ruaniaceae</taxon>
        <taxon>Occultella</taxon>
    </lineage>
</organism>
<evidence type="ECO:0000313" key="5">
    <source>
        <dbReference type="EMBL" id="VZO38697.1"/>
    </source>
</evidence>
<evidence type="ECO:0000313" key="6">
    <source>
        <dbReference type="Proteomes" id="UP000419743"/>
    </source>
</evidence>
<evidence type="ECO:0000259" key="4">
    <source>
        <dbReference type="PROSITE" id="PS50932"/>
    </source>
</evidence>
<dbReference type="PANTHER" id="PTHR30146:SF153">
    <property type="entry name" value="LACTOSE OPERON REPRESSOR"/>
    <property type="match status" value="1"/>
</dbReference>
<gene>
    <name evidence="5" type="primary">ccpA_7</name>
    <name evidence="5" type="ORF">HALOF300_03428</name>
</gene>
<dbReference type="CDD" id="cd01392">
    <property type="entry name" value="HTH_LacI"/>
    <property type="match status" value="1"/>
</dbReference>
<proteinExistence type="predicted"/>
<dbReference type="Pfam" id="PF00356">
    <property type="entry name" value="LacI"/>
    <property type="match status" value="1"/>
</dbReference>
<dbReference type="Proteomes" id="UP000419743">
    <property type="component" value="Unassembled WGS sequence"/>
</dbReference>
<dbReference type="InterPro" id="IPR028082">
    <property type="entry name" value="Peripla_BP_I"/>
</dbReference>
<dbReference type="CDD" id="cd06267">
    <property type="entry name" value="PBP1_LacI_sugar_binding-like"/>
    <property type="match status" value="1"/>
</dbReference>
<name>A0A7M4DMQ2_9MICO</name>
<feature type="domain" description="HTH lacI-type" evidence="4">
    <location>
        <begin position="2"/>
        <end position="56"/>
    </location>
</feature>
<keyword evidence="3" id="KW-0804">Transcription</keyword>
<reference evidence="5 6" key="1">
    <citation type="submission" date="2019-11" db="EMBL/GenBank/DDBJ databases">
        <authorList>
            <person name="Criscuolo A."/>
        </authorList>
    </citation>
    <scope>NUCLEOTIDE SEQUENCE [LARGE SCALE GENOMIC DNA]</scope>
    <source>
        <strain evidence="5">CIP111667</strain>
    </source>
</reference>
<dbReference type="PROSITE" id="PS50932">
    <property type="entry name" value="HTH_LACI_2"/>
    <property type="match status" value="1"/>
</dbReference>
<dbReference type="AlphaFoldDB" id="A0A7M4DMQ2"/>
<protein>
    <submittedName>
        <fullName evidence="5">Catabolite control protein A</fullName>
    </submittedName>
</protein>
<dbReference type="Pfam" id="PF13377">
    <property type="entry name" value="Peripla_BP_3"/>
    <property type="match status" value="1"/>
</dbReference>
<keyword evidence="2" id="KW-0238">DNA-binding</keyword>